<feature type="compositionally biased region" description="Low complexity" evidence="5">
    <location>
        <begin position="20"/>
        <end position="30"/>
    </location>
</feature>
<keyword evidence="4" id="KW-0067">ATP-binding</keyword>
<dbReference type="EMBL" id="QHKO01000002">
    <property type="protein sequence ID" value="RAL23601.1"/>
    <property type="molecule type" value="Genomic_DNA"/>
</dbReference>
<protein>
    <recommendedName>
        <fullName evidence="7">Protein kinase domain-containing protein</fullName>
    </recommendedName>
</protein>
<evidence type="ECO:0000256" key="4">
    <source>
        <dbReference type="ARBA" id="ARBA00022840"/>
    </source>
</evidence>
<keyword evidence="2" id="KW-0547">Nucleotide-binding</keyword>
<feature type="domain" description="Protein kinase" evidence="7">
    <location>
        <begin position="75"/>
        <end position="327"/>
    </location>
</feature>
<evidence type="ECO:0000256" key="1">
    <source>
        <dbReference type="ARBA" id="ARBA00022679"/>
    </source>
</evidence>
<dbReference type="Gene3D" id="3.30.200.20">
    <property type="entry name" value="Phosphorylase Kinase, domain 1"/>
    <property type="match status" value="1"/>
</dbReference>
<evidence type="ECO:0000256" key="2">
    <source>
        <dbReference type="ARBA" id="ARBA00022741"/>
    </source>
</evidence>
<dbReference type="InterPro" id="IPR011009">
    <property type="entry name" value="Kinase-like_dom_sf"/>
</dbReference>
<dbReference type="InterPro" id="IPR049806">
    <property type="entry name" value="MasK-like_C"/>
</dbReference>
<dbReference type="PANTHER" id="PTHR43289:SF6">
    <property type="entry name" value="SERINE_THREONINE-PROTEIN KINASE NEKL-3"/>
    <property type="match status" value="1"/>
</dbReference>
<name>A0A328CCI9_9DELT</name>
<dbReference type="Pfam" id="PF00069">
    <property type="entry name" value="Pkinase"/>
    <property type="match status" value="1"/>
</dbReference>
<dbReference type="GO" id="GO:0004674">
    <property type="term" value="F:protein serine/threonine kinase activity"/>
    <property type="evidence" value="ECO:0007669"/>
    <property type="project" value="TreeGrafter"/>
</dbReference>
<feature type="region of interest" description="Disordered" evidence="5">
    <location>
        <begin position="546"/>
        <end position="569"/>
    </location>
</feature>
<evidence type="ECO:0000259" key="7">
    <source>
        <dbReference type="PROSITE" id="PS50011"/>
    </source>
</evidence>
<comment type="caution">
    <text evidence="8">The sequence shown here is derived from an EMBL/GenBank/DDBJ whole genome shotgun (WGS) entry which is preliminary data.</text>
</comment>
<keyword evidence="1" id="KW-0808">Transferase</keyword>
<feature type="transmembrane region" description="Helical" evidence="6">
    <location>
        <begin position="467"/>
        <end position="489"/>
    </location>
</feature>
<evidence type="ECO:0000256" key="3">
    <source>
        <dbReference type="ARBA" id="ARBA00022777"/>
    </source>
</evidence>
<organism evidence="8 9">
    <name type="scientific">Lujinxingia litoralis</name>
    <dbReference type="NCBI Taxonomy" id="2211119"/>
    <lineage>
        <taxon>Bacteria</taxon>
        <taxon>Deltaproteobacteria</taxon>
        <taxon>Bradymonadales</taxon>
        <taxon>Lujinxingiaceae</taxon>
        <taxon>Lujinxingia</taxon>
    </lineage>
</organism>
<dbReference type="NCBIfam" id="NF033768">
    <property type="entry name" value="myxo_SS_tail"/>
    <property type="match status" value="1"/>
</dbReference>
<evidence type="ECO:0000313" key="9">
    <source>
        <dbReference type="Proteomes" id="UP000249169"/>
    </source>
</evidence>
<proteinExistence type="predicted"/>
<feature type="compositionally biased region" description="Low complexity" evidence="5">
    <location>
        <begin position="549"/>
        <end position="561"/>
    </location>
</feature>
<feature type="compositionally biased region" description="Pro residues" evidence="5">
    <location>
        <begin position="9"/>
        <end position="19"/>
    </location>
</feature>
<evidence type="ECO:0000313" key="8">
    <source>
        <dbReference type="EMBL" id="RAL23601.1"/>
    </source>
</evidence>
<dbReference type="Proteomes" id="UP000249169">
    <property type="component" value="Unassembled WGS sequence"/>
</dbReference>
<reference evidence="8 9" key="1">
    <citation type="submission" date="2018-05" db="EMBL/GenBank/DDBJ databases">
        <title>Lujinxingia marina gen. nov. sp. nov., a new facultative anaerobic member of the class Deltaproteobacteria, and proposal of Lujinxingaceae fam. nov.</title>
        <authorList>
            <person name="Li C.-M."/>
        </authorList>
    </citation>
    <scope>NUCLEOTIDE SEQUENCE [LARGE SCALE GENOMIC DNA]</scope>
    <source>
        <strain evidence="8 9">B210</strain>
    </source>
</reference>
<dbReference type="PANTHER" id="PTHR43289">
    <property type="entry name" value="MITOGEN-ACTIVATED PROTEIN KINASE KINASE KINASE 20-RELATED"/>
    <property type="match status" value="1"/>
</dbReference>
<feature type="compositionally biased region" description="Pro residues" evidence="5">
    <location>
        <begin position="31"/>
        <end position="44"/>
    </location>
</feature>
<dbReference type="Gene3D" id="1.10.510.10">
    <property type="entry name" value="Transferase(Phosphotransferase) domain 1"/>
    <property type="match status" value="1"/>
</dbReference>
<dbReference type="InterPro" id="IPR000719">
    <property type="entry name" value="Prot_kinase_dom"/>
</dbReference>
<dbReference type="PROSITE" id="PS50011">
    <property type="entry name" value="PROTEIN_KINASE_DOM"/>
    <property type="match status" value="1"/>
</dbReference>
<dbReference type="GO" id="GO:0005524">
    <property type="term" value="F:ATP binding"/>
    <property type="evidence" value="ECO:0007669"/>
    <property type="project" value="UniProtKB-KW"/>
</dbReference>
<keyword evidence="9" id="KW-1185">Reference proteome</keyword>
<sequence>MAMSEDPAKNPPRIPPPKAPASEGRASSTPGGPPSRPPGPPPRPAVRRQAPGVRGSQQAPEAATLKTGDVVGGRFAVERYLGSSGGGVSYLCVDRQTRQSVVVKVLDMPFPGEEAFAALSEDIRLAGSMDHRNLAAALGMGRTQSGEIFIAMEFVEGSTLSQLVAQRREEGRTLSIRDTFTVLAHVCSALAAVHQRKSCHGVLTPYNVYVNKQGVVRVGNLAFGRMVSTHLHGRGEGPFRDSIYVAPEVAQSPANLGPAADLYSLGMIAAELLNPTGLPSDRKQAHEMALDGLAKYPPALFSLISTCLASDPSQRPTSVQAFREELEEVARDAGAKLSGPPPAGALPIEPAVVEEEVQGESLFDLFDVGDIAPPPDEDGETERYLVQKSGLDYGPFTEGQILEQLYADEIHEHSLVLDRVTQERRPLIELDVFTAKVQAYIPEREERRRREAEARAELQRKVKQGGLAALVVGIVAGLVVLAAMGWFWLQQPDPEPMPLDKAFASLDYTFLPPPSEFQAVAVDADLLQSIFNPRASEEEIARTLKKVRGASGSRKGSAKAGGASGGTREADVDMANFSGSAKHLSDQEINRVIMADFSAMSDCIRGELGRDASFKGLTVQFFIRPSGTTGGVQIKESKYQSRPVGQCMIQRFRSMKFPEHGAISNRGVEFPLYVQ</sequence>
<keyword evidence="6" id="KW-0812">Transmembrane</keyword>
<feature type="region of interest" description="Disordered" evidence="5">
    <location>
        <begin position="1"/>
        <end position="62"/>
    </location>
</feature>
<evidence type="ECO:0000256" key="5">
    <source>
        <dbReference type="SAM" id="MobiDB-lite"/>
    </source>
</evidence>
<keyword evidence="6" id="KW-0472">Membrane</keyword>
<dbReference type="AlphaFoldDB" id="A0A328CCI9"/>
<dbReference type="SUPFAM" id="SSF56112">
    <property type="entry name" value="Protein kinase-like (PK-like)"/>
    <property type="match status" value="1"/>
</dbReference>
<keyword evidence="3" id="KW-0418">Kinase</keyword>
<gene>
    <name evidence="8" type="ORF">DL240_05425</name>
</gene>
<dbReference type="CDD" id="cd14014">
    <property type="entry name" value="STKc_PknB_like"/>
    <property type="match status" value="1"/>
</dbReference>
<evidence type="ECO:0000256" key="6">
    <source>
        <dbReference type="SAM" id="Phobius"/>
    </source>
</evidence>
<keyword evidence="6" id="KW-1133">Transmembrane helix</keyword>
<accession>A0A328CCI9</accession>